<proteinExistence type="predicted"/>
<dbReference type="InterPro" id="IPR011089">
    <property type="entry name" value="GmrSD_C"/>
</dbReference>
<dbReference type="PANTHER" id="PTHR24094">
    <property type="entry name" value="SECRETED PROTEIN"/>
    <property type="match status" value="1"/>
</dbReference>
<comment type="caution">
    <text evidence="2">The sequence shown here is derived from an EMBL/GenBank/DDBJ whole genome shotgun (WGS) entry which is preliminary data.</text>
</comment>
<protein>
    <recommendedName>
        <fullName evidence="1">GmrSD restriction endonucleases C-terminal domain-containing protein</fullName>
    </recommendedName>
</protein>
<dbReference type="PANTHER" id="PTHR24094:SF15">
    <property type="entry name" value="AMP-DEPENDENT SYNTHETASE_LIGASE DOMAIN-CONTAINING PROTEIN-RELATED"/>
    <property type="match status" value="1"/>
</dbReference>
<gene>
    <name evidence="2" type="ORF">D0867_07187</name>
</gene>
<evidence type="ECO:0000313" key="2">
    <source>
        <dbReference type="EMBL" id="RMY14272.1"/>
    </source>
</evidence>
<evidence type="ECO:0000313" key="3">
    <source>
        <dbReference type="Proteomes" id="UP000271337"/>
    </source>
</evidence>
<name>A0A3M6ZGN3_HORWE</name>
<sequence>MRWFQIDGSDSELVEAEFLQSTSSASYPYPISVSFSIHQIRAQERLVASIVMLPKSPLFLLIAATTGLAAPIPKPLARRGNLPTPIAVSTAKSYLSELTVAAESNSPAYDRDEFHTWIAISGNCNTREYVLRRDGVDVETSNACTATSGTWYSDYDGETWTSASDVDIDHIVPLKEAWVSGARLWSASQREAFANDITRPQLLAVTDNINQSKGDRDLAEWLPPREAYQCEYVRAWIDVKHHYDLTIDQAEKDAASNVLYHVC</sequence>
<dbReference type="AlphaFoldDB" id="A0A3M6ZGN3"/>
<dbReference type="OrthoDB" id="3162605at2759"/>
<dbReference type="Pfam" id="PF07510">
    <property type="entry name" value="GmrSD_C"/>
    <property type="match status" value="1"/>
</dbReference>
<feature type="domain" description="GmrSD restriction endonucleases C-terminal" evidence="1">
    <location>
        <begin position="150"/>
        <end position="254"/>
    </location>
</feature>
<reference evidence="2 3" key="1">
    <citation type="journal article" date="2018" name="BMC Genomics">
        <title>Genomic evidence for intraspecific hybridization in a clonal and extremely halotolerant yeast.</title>
        <authorList>
            <person name="Gostincar C."/>
            <person name="Stajich J.E."/>
            <person name="Zupancic J."/>
            <person name="Zalar P."/>
            <person name="Gunde-Cimerman N."/>
        </authorList>
    </citation>
    <scope>NUCLEOTIDE SEQUENCE [LARGE SCALE GENOMIC DNA]</scope>
    <source>
        <strain evidence="2 3">EXF-6669</strain>
    </source>
</reference>
<dbReference type="Proteomes" id="UP000271337">
    <property type="component" value="Unassembled WGS sequence"/>
</dbReference>
<dbReference type="EMBL" id="QWIL01000737">
    <property type="protein sequence ID" value="RMY14272.1"/>
    <property type="molecule type" value="Genomic_DNA"/>
</dbReference>
<organism evidence="2 3">
    <name type="scientific">Hortaea werneckii</name>
    <name type="common">Black yeast</name>
    <name type="synonym">Cladosporium werneckii</name>
    <dbReference type="NCBI Taxonomy" id="91943"/>
    <lineage>
        <taxon>Eukaryota</taxon>
        <taxon>Fungi</taxon>
        <taxon>Dikarya</taxon>
        <taxon>Ascomycota</taxon>
        <taxon>Pezizomycotina</taxon>
        <taxon>Dothideomycetes</taxon>
        <taxon>Dothideomycetidae</taxon>
        <taxon>Mycosphaerellales</taxon>
        <taxon>Teratosphaeriaceae</taxon>
        <taxon>Hortaea</taxon>
    </lineage>
</organism>
<dbReference type="VEuPathDB" id="FungiDB:BTJ68_09381"/>
<evidence type="ECO:0000259" key="1">
    <source>
        <dbReference type="Pfam" id="PF07510"/>
    </source>
</evidence>
<accession>A0A3M6ZGN3</accession>